<dbReference type="SMART" id="SM00065">
    <property type="entry name" value="GAF"/>
    <property type="match status" value="1"/>
</dbReference>
<dbReference type="SUPFAM" id="SSF55781">
    <property type="entry name" value="GAF domain-like"/>
    <property type="match status" value="1"/>
</dbReference>
<protein>
    <recommendedName>
        <fullName evidence="2">histidine kinase</fullName>
        <ecNumber evidence="2">2.7.13.3</ecNumber>
    </recommendedName>
</protein>
<dbReference type="KEGG" id="ddr:Deide_2p01110"/>
<dbReference type="EC" id="2.7.13.3" evidence="2"/>
<dbReference type="PROSITE" id="PS50109">
    <property type="entry name" value="HIS_KIN"/>
    <property type="match status" value="1"/>
</dbReference>
<organism evidence="7 8">
    <name type="scientific">Deinococcus deserti (strain DSM 17065 / CIP 109153 / LMG 22923 / VCD115)</name>
    <dbReference type="NCBI Taxonomy" id="546414"/>
    <lineage>
        <taxon>Bacteria</taxon>
        <taxon>Thermotogati</taxon>
        <taxon>Deinococcota</taxon>
        <taxon>Deinococci</taxon>
        <taxon>Deinococcales</taxon>
        <taxon>Deinococcaceae</taxon>
        <taxon>Deinococcus</taxon>
    </lineage>
</organism>
<evidence type="ECO:0000256" key="4">
    <source>
        <dbReference type="ARBA" id="ARBA00022679"/>
    </source>
</evidence>
<evidence type="ECO:0000259" key="6">
    <source>
        <dbReference type="PROSITE" id="PS50109"/>
    </source>
</evidence>
<dbReference type="PANTHER" id="PTHR42878">
    <property type="entry name" value="TWO-COMPONENT HISTIDINE KINASE"/>
    <property type="match status" value="1"/>
</dbReference>
<dbReference type="SUPFAM" id="SSF47384">
    <property type="entry name" value="Homodimeric domain of signal transducing histidine kinase"/>
    <property type="match status" value="1"/>
</dbReference>
<evidence type="ECO:0000256" key="5">
    <source>
        <dbReference type="ARBA" id="ARBA00022777"/>
    </source>
</evidence>
<dbReference type="InterPro" id="IPR005467">
    <property type="entry name" value="His_kinase_dom"/>
</dbReference>
<dbReference type="HOGENOM" id="CLU_000445_114_71_0"/>
<geneLocation type="plasmid" evidence="8">
    <name>pDeide2</name>
</geneLocation>
<dbReference type="FunFam" id="3.30.565.10:FF:000006">
    <property type="entry name" value="Sensor histidine kinase WalK"/>
    <property type="match status" value="1"/>
</dbReference>
<evidence type="ECO:0000256" key="3">
    <source>
        <dbReference type="ARBA" id="ARBA00022553"/>
    </source>
</evidence>
<dbReference type="GO" id="GO:0007234">
    <property type="term" value="P:osmosensory signaling via phosphorelay pathway"/>
    <property type="evidence" value="ECO:0007669"/>
    <property type="project" value="TreeGrafter"/>
</dbReference>
<dbReference type="EMBL" id="CP001116">
    <property type="protein sequence ID" value="ACO47777.2"/>
    <property type="molecule type" value="Genomic_DNA"/>
</dbReference>
<gene>
    <name evidence="7" type="ordered locus">Deide_2p01110</name>
</gene>
<dbReference type="SMART" id="SM00387">
    <property type="entry name" value="HATPase_c"/>
    <property type="match status" value="1"/>
</dbReference>
<evidence type="ECO:0000256" key="2">
    <source>
        <dbReference type="ARBA" id="ARBA00012438"/>
    </source>
</evidence>
<dbReference type="GO" id="GO:0000155">
    <property type="term" value="F:phosphorelay sensor kinase activity"/>
    <property type="evidence" value="ECO:0007669"/>
    <property type="project" value="InterPro"/>
</dbReference>
<reference evidence="7 8" key="1">
    <citation type="journal article" date="2009" name="PLoS Genet.">
        <title>Alliance of proteomics and genomics to unravel the specificities of Sahara bacterium Deinococcus deserti.</title>
        <authorList>
            <person name="de Groot A."/>
            <person name="Dulermo R."/>
            <person name="Ortet P."/>
            <person name="Blanchard L."/>
            <person name="Guerin P."/>
            <person name="Fernandez B."/>
            <person name="Vacherie B."/>
            <person name="Dossat C."/>
            <person name="Jolivet E."/>
            <person name="Siguier P."/>
            <person name="Chandler M."/>
            <person name="Barakat M."/>
            <person name="Dedieu A."/>
            <person name="Barbe V."/>
            <person name="Heulin T."/>
            <person name="Sommer S."/>
            <person name="Achouak W."/>
            <person name="Armengaud J."/>
        </authorList>
    </citation>
    <scope>NUCLEOTIDE SEQUENCE [LARGE SCALE GENOMIC DNA]</scope>
    <source>
        <strain evidence="8">DSM 17065 / CIP 109153 / LMG 22923 / VCD115</strain>
        <plasmid evidence="8">pDeide2</plasmid>
    </source>
</reference>
<keyword evidence="5 7" id="KW-0418">Kinase</keyword>
<dbReference type="Pfam" id="PF13185">
    <property type="entry name" value="GAF_2"/>
    <property type="match status" value="1"/>
</dbReference>
<dbReference type="AlphaFoldDB" id="C1D2Y8"/>
<dbReference type="InterPro" id="IPR004358">
    <property type="entry name" value="Sig_transdc_His_kin-like_C"/>
</dbReference>
<keyword evidence="7" id="KW-0614">Plasmid</keyword>
<dbReference type="InterPro" id="IPR036097">
    <property type="entry name" value="HisK_dim/P_sf"/>
</dbReference>
<evidence type="ECO:0000313" key="7">
    <source>
        <dbReference type="EMBL" id="ACO47777.2"/>
    </source>
</evidence>
<dbReference type="GO" id="GO:0030295">
    <property type="term" value="F:protein kinase activator activity"/>
    <property type="evidence" value="ECO:0007669"/>
    <property type="project" value="TreeGrafter"/>
</dbReference>
<dbReference type="InterPro" id="IPR003594">
    <property type="entry name" value="HATPase_dom"/>
</dbReference>
<dbReference type="SUPFAM" id="SSF55874">
    <property type="entry name" value="ATPase domain of HSP90 chaperone/DNA topoisomerase II/histidine kinase"/>
    <property type="match status" value="1"/>
</dbReference>
<keyword evidence="4" id="KW-0808">Transferase</keyword>
<accession>C1D2Y8</accession>
<dbReference type="Gene3D" id="1.10.287.130">
    <property type="match status" value="1"/>
</dbReference>
<dbReference type="GO" id="GO:0000156">
    <property type="term" value="F:phosphorelay response regulator activity"/>
    <property type="evidence" value="ECO:0007669"/>
    <property type="project" value="TreeGrafter"/>
</dbReference>
<dbReference type="PRINTS" id="PR00344">
    <property type="entry name" value="BCTRLSENSOR"/>
</dbReference>
<dbReference type="RefSeq" id="WP_049760557.1">
    <property type="nucleotide sequence ID" value="NC_012529.1"/>
</dbReference>
<dbReference type="InterPro" id="IPR029016">
    <property type="entry name" value="GAF-like_dom_sf"/>
</dbReference>
<feature type="domain" description="Histidine kinase" evidence="6">
    <location>
        <begin position="225"/>
        <end position="439"/>
    </location>
</feature>
<sequence length="442" mass="49066">MPDHHGTLAPPTLSERLQEVTEALAATRMQEGVFEVILKPAREALDARAATVLLAGSEGLHLERVAMTGQLASSPSIWQGAMLEDDGPAADALAQRRALFFEHEGELARKYPSVEARSGATAPVVATAVLPMFLDGRPLGVLVLDFMEPHRFTEDEKRFLRTLAAQCAIAFGRARLLRDLETRVSERTHQLESQNDVLEAQHAELTLRSDALRMANEELDAFAMSVSHDLRAPLRHITGFLGLLRRSLDAPLNEKSERYLNLVDEAATRMNTLIDAMLDLSRTSRQTLRLTQVNVGDLLASVQTTLQPDTAQRRVTWTVGPLPVVTADADLLRQVLVNLLSNALKYSQPREETHITVAAQERPGEWVFQVTDNGVGFDPRYADKLFNVFQRLHRPDAFEGIGVGLANVRRIILRHGGRVWAESQEEQGATFSFSLPRGREGR</sequence>
<dbReference type="SMART" id="SM00388">
    <property type="entry name" value="HisKA"/>
    <property type="match status" value="1"/>
</dbReference>
<dbReference type="PANTHER" id="PTHR42878:SF15">
    <property type="entry name" value="BACTERIOPHYTOCHROME"/>
    <property type="match status" value="1"/>
</dbReference>
<keyword evidence="3" id="KW-0597">Phosphoprotein</keyword>
<dbReference type="InterPro" id="IPR003661">
    <property type="entry name" value="HisK_dim/P_dom"/>
</dbReference>
<dbReference type="OrthoDB" id="53662at2"/>
<proteinExistence type="predicted"/>
<dbReference type="InterPro" id="IPR036890">
    <property type="entry name" value="HATPase_C_sf"/>
</dbReference>
<dbReference type="Gene3D" id="3.30.565.10">
    <property type="entry name" value="Histidine kinase-like ATPase, C-terminal domain"/>
    <property type="match status" value="1"/>
</dbReference>
<dbReference type="Gene3D" id="3.30.450.40">
    <property type="match status" value="1"/>
</dbReference>
<evidence type="ECO:0000313" key="8">
    <source>
        <dbReference type="Proteomes" id="UP000002208"/>
    </source>
</evidence>
<dbReference type="Proteomes" id="UP000002208">
    <property type="component" value="Plasmid 2"/>
</dbReference>
<keyword evidence="8" id="KW-1185">Reference proteome</keyword>
<dbReference type="InterPro" id="IPR050351">
    <property type="entry name" value="BphY/WalK/GraS-like"/>
</dbReference>
<name>C1D2Y8_DEIDV</name>
<dbReference type="Pfam" id="PF02518">
    <property type="entry name" value="HATPase_c"/>
    <property type="match status" value="1"/>
</dbReference>
<dbReference type="CDD" id="cd00082">
    <property type="entry name" value="HisKA"/>
    <property type="match status" value="1"/>
</dbReference>
<dbReference type="Pfam" id="PF00512">
    <property type="entry name" value="HisKA"/>
    <property type="match status" value="1"/>
</dbReference>
<comment type="catalytic activity">
    <reaction evidence="1">
        <text>ATP + protein L-histidine = ADP + protein N-phospho-L-histidine.</text>
        <dbReference type="EC" id="2.7.13.3"/>
    </reaction>
</comment>
<dbReference type="InterPro" id="IPR003018">
    <property type="entry name" value="GAF"/>
</dbReference>
<evidence type="ECO:0000256" key="1">
    <source>
        <dbReference type="ARBA" id="ARBA00000085"/>
    </source>
</evidence>